<accession>A0A7W7NST2</accession>
<dbReference type="Proteomes" id="UP000575241">
    <property type="component" value="Unassembled WGS sequence"/>
</dbReference>
<reference evidence="1 2" key="1">
    <citation type="submission" date="2020-08" db="EMBL/GenBank/DDBJ databases">
        <title>Functional genomics of gut bacteria from endangered species of beetles.</title>
        <authorList>
            <person name="Carlos-Shanley C."/>
        </authorList>
    </citation>
    <scope>NUCLEOTIDE SEQUENCE [LARGE SCALE GENOMIC DNA]</scope>
    <source>
        <strain evidence="1 2">S00224</strain>
    </source>
</reference>
<dbReference type="AlphaFoldDB" id="A0A7W7NST2"/>
<evidence type="ECO:0000313" key="1">
    <source>
        <dbReference type="EMBL" id="MBB4839116.1"/>
    </source>
</evidence>
<sequence length="94" mass="10267">MDHRPEVRISKQIEPHSAGKTWVFKGAIDADALELHLATRIWAKILSSYSPNQLSLTDQIPSAAVDEVQALAQRVVDRDGPPSDGVLVILEPAD</sequence>
<evidence type="ECO:0000313" key="2">
    <source>
        <dbReference type="Proteomes" id="UP000575241"/>
    </source>
</evidence>
<dbReference type="RefSeq" id="WP_184166712.1">
    <property type="nucleotide sequence ID" value="NZ_JACHLN010000002.1"/>
</dbReference>
<dbReference type="EMBL" id="JACHLN010000002">
    <property type="protein sequence ID" value="MBB4839116.1"/>
    <property type="molecule type" value="Genomic_DNA"/>
</dbReference>
<organism evidence="1 2">
    <name type="scientific">Sphingomonas kyeonggiensis</name>
    <dbReference type="NCBI Taxonomy" id="1268553"/>
    <lineage>
        <taxon>Bacteria</taxon>
        <taxon>Pseudomonadati</taxon>
        <taxon>Pseudomonadota</taxon>
        <taxon>Alphaproteobacteria</taxon>
        <taxon>Sphingomonadales</taxon>
        <taxon>Sphingomonadaceae</taxon>
        <taxon>Sphingomonas</taxon>
    </lineage>
</organism>
<name>A0A7W7NST2_9SPHN</name>
<proteinExistence type="predicted"/>
<comment type="caution">
    <text evidence="1">The sequence shown here is derived from an EMBL/GenBank/DDBJ whole genome shotgun (WGS) entry which is preliminary data.</text>
</comment>
<gene>
    <name evidence="1" type="ORF">HNP52_002185</name>
</gene>
<keyword evidence="2" id="KW-1185">Reference proteome</keyword>
<protein>
    <submittedName>
        <fullName evidence="1">Uncharacterized protein</fullName>
    </submittedName>
</protein>